<dbReference type="InterPro" id="IPR002575">
    <property type="entry name" value="Aminoglycoside_PTrfase"/>
</dbReference>
<evidence type="ECO:0000313" key="2">
    <source>
        <dbReference type="EMBL" id="GAA1751447.1"/>
    </source>
</evidence>
<accession>A0ABN2K9W7</accession>
<sequence>MGVVRAFLRIEDLHELVTDVFGARRRPTALTRLTGGAKKGVYRLELDDRTTAIVYVWSADENYWPASSAVSDDPFADASGAALFAANHAALTAVGVRVPRLIALDVDRRYLDVDTAVLEDAGSVRLEDLMARDPVTAAGPLAMLGDALRRMHTTYGDRYGKLVDLDRDAAPQPRRTEDVIVDRAVSDLDEAAQRDARMADARDRVEANVRRLRDAVAPRRTYALVHGELGPDHVLVTPAGEPVMIDIEGLTYFDVEWEHAFLQLRFGAAYPALRPVELDEPRLELCRYAQVLSLIAGPLRIADTDFPDRKWMLDLAERNILKALSVA</sequence>
<keyword evidence="3" id="KW-1185">Reference proteome</keyword>
<gene>
    <name evidence="2" type="ORF">GCM10009681_23120</name>
</gene>
<dbReference type="Gene3D" id="3.90.1200.10">
    <property type="match status" value="1"/>
</dbReference>
<evidence type="ECO:0000259" key="1">
    <source>
        <dbReference type="Pfam" id="PF01636"/>
    </source>
</evidence>
<dbReference type="SUPFAM" id="SSF56112">
    <property type="entry name" value="Protein kinase-like (PK-like)"/>
    <property type="match status" value="1"/>
</dbReference>
<organism evidence="2 3">
    <name type="scientific">Luedemannella helvata</name>
    <dbReference type="NCBI Taxonomy" id="349315"/>
    <lineage>
        <taxon>Bacteria</taxon>
        <taxon>Bacillati</taxon>
        <taxon>Actinomycetota</taxon>
        <taxon>Actinomycetes</taxon>
        <taxon>Micromonosporales</taxon>
        <taxon>Micromonosporaceae</taxon>
        <taxon>Luedemannella</taxon>
    </lineage>
</organism>
<evidence type="ECO:0000313" key="3">
    <source>
        <dbReference type="Proteomes" id="UP001500655"/>
    </source>
</evidence>
<proteinExistence type="predicted"/>
<protein>
    <submittedName>
        <fullName evidence="2">Phosphotransferase</fullName>
    </submittedName>
</protein>
<name>A0ABN2K9W7_9ACTN</name>
<comment type="caution">
    <text evidence="2">The sequence shown here is derived from an EMBL/GenBank/DDBJ whole genome shotgun (WGS) entry which is preliminary data.</text>
</comment>
<dbReference type="Pfam" id="PF01636">
    <property type="entry name" value="APH"/>
    <property type="match status" value="1"/>
</dbReference>
<dbReference type="Proteomes" id="UP001500655">
    <property type="component" value="Unassembled WGS sequence"/>
</dbReference>
<dbReference type="InterPro" id="IPR011009">
    <property type="entry name" value="Kinase-like_dom_sf"/>
</dbReference>
<dbReference type="EMBL" id="BAAALS010000009">
    <property type="protein sequence ID" value="GAA1751447.1"/>
    <property type="molecule type" value="Genomic_DNA"/>
</dbReference>
<reference evidence="2 3" key="1">
    <citation type="journal article" date="2019" name="Int. J. Syst. Evol. Microbiol.">
        <title>The Global Catalogue of Microorganisms (GCM) 10K type strain sequencing project: providing services to taxonomists for standard genome sequencing and annotation.</title>
        <authorList>
            <consortium name="The Broad Institute Genomics Platform"/>
            <consortium name="The Broad Institute Genome Sequencing Center for Infectious Disease"/>
            <person name="Wu L."/>
            <person name="Ma J."/>
        </authorList>
    </citation>
    <scope>NUCLEOTIDE SEQUENCE [LARGE SCALE GENOMIC DNA]</scope>
    <source>
        <strain evidence="2 3">JCM 13249</strain>
    </source>
</reference>
<feature type="domain" description="Aminoglycoside phosphotransferase" evidence="1">
    <location>
        <begin position="31"/>
        <end position="268"/>
    </location>
</feature>